<organism evidence="2 3">
    <name type="scientific">Fluviicola chungangensis</name>
    <dbReference type="NCBI Taxonomy" id="2597671"/>
    <lineage>
        <taxon>Bacteria</taxon>
        <taxon>Pseudomonadati</taxon>
        <taxon>Bacteroidota</taxon>
        <taxon>Flavobacteriia</taxon>
        <taxon>Flavobacteriales</taxon>
        <taxon>Crocinitomicaceae</taxon>
        <taxon>Fluviicola</taxon>
    </lineage>
</organism>
<dbReference type="Pfam" id="PF02872">
    <property type="entry name" value="5_nucleotid_C"/>
    <property type="match status" value="1"/>
</dbReference>
<name>A0A556MRQ4_9FLAO</name>
<dbReference type="SUPFAM" id="SSF55816">
    <property type="entry name" value="5'-nucleotidase (syn. UDP-sugar hydrolase), C-terminal domain"/>
    <property type="match status" value="1"/>
</dbReference>
<accession>A0A556MRQ4</accession>
<dbReference type="GO" id="GO:0009166">
    <property type="term" value="P:nucleotide catabolic process"/>
    <property type="evidence" value="ECO:0007669"/>
    <property type="project" value="InterPro"/>
</dbReference>
<evidence type="ECO:0000313" key="2">
    <source>
        <dbReference type="EMBL" id="TSJ42468.1"/>
    </source>
</evidence>
<dbReference type="GO" id="GO:0008253">
    <property type="term" value="F:5'-nucleotidase activity"/>
    <property type="evidence" value="ECO:0007669"/>
    <property type="project" value="TreeGrafter"/>
</dbReference>
<dbReference type="Gene3D" id="3.90.780.10">
    <property type="entry name" value="5'-Nucleotidase, C-terminal domain"/>
    <property type="match status" value="2"/>
</dbReference>
<dbReference type="GO" id="GO:0030288">
    <property type="term" value="C:outer membrane-bounded periplasmic space"/>
    <property type="evidence" value="ECO:0007669"/>
    <property type="project" value="TreeGrafter"/>
</dbReference>
<dbReference type="InterPro" id="IPR008334">
    <property type="entry name" value="5'-Nucleotdase_C"/>
</dbReference>
<evidence type="ECO:0000313" key="3">
    <source>
        <dbReference type="Proteomes" id="UP000316008"/>
    </source>
</evidence>
<sequence length="235" mass="26562">MKKLVFLFFLIGAGLTACSYHLQIKGSKQIIDNTAGSSVEMDSLIAPYRREMMREFGLVIGEATTDLVVGRPNSTLGFWLCDALIKKAKDSSFFKNEPVVAFINIGGLRADLPKGAITVGDIYKVMPFDNRMVFLKLSLDKIPEMEAYLKEKGGEPIGGFKLEKGKLVFPDSLAKEKNYFWVVTSDFLANGGDNMFFFNNPLQRLDTNVLFRDFIIEAVKKEKKIAFYPEERINW</sequence>
<feature type="domain" description="5'-Nucleotidase C-terminal" evidence="1">
    <location>
        <begin position="60"/>
        <end position="138"/>
    </location>
</feature>
<dbReference type="InterPro" id="IPR036907">
    <property type="entry name" value="5'-Nucleotdase_C_sf"/>
</dbReference>
<protein>
    <recommendedName>
        <fullName evidence="1">5'-Nucleotidase C-terminal domain-containing protein</fullName>
    </recommendedName>
</protein>
<dbReference type="GO" id="GO:0008768">
    <property type="term" value="F:UDP-sugar diphosphatase activity"/>
    <property type="evidence" value="ECO:0007669"/>
    <property type="project" value="TreeGrafter"/>
</dbReference>
<dbReference type="PANTHER" id="PTHR11575">
    <property type="entry name" value="5'-NUCLEOTIDASE-RELATED"/>
    <property type="match status" value="1"/>
</dbReference>
<dbReference type="PANTHER" id="PTHR11575:SF24">
    <property type="entry name" value="5'-NUCLEOTIDASE"/>
    <property type="match status" value="1"/>
</dbReference>
<gene>
    <name evidence="2" type="ORF">FO442_11925</name>
</gene>
<dbReference type="AlphaFoldDB" id="A0A556MRQ4"/>
<evidence type="ECO:0000259" key="1">
    <source>
        <dbReference type="Pfam" id="PF02872"/>
    </source>
</evidence>
<dbReference type="EMBL" id="VLPL01000005">
    <property type="protein sequence ID" value="TSJ42468.1"/>
    <property type="molecule type" value="Genomic_DNA"/>
</dbReference>
<dbReference type="InterPro" id="IPR006179">
    <property type="entry name" value="5_nucleotidase/apyrase"/>
</dbReference>
<proteinExistence type="predicted"/>
<dbReference type="RefSeq" id="WP_144333421.1">
    <property type="nucleotide sequence ID" value="NZ_VLPL01000005.1"/>
</dbReference>
<dbReference type="OrthoDB" id="4762412at2"/>
<keyword evidence="3" id="KW-1185">Reference proteome</keyword>
<reference evidence="2 3" key="1">
    <citation type="submission" date="2019-07" db="EMBL/GenBank/DDBJ databases">
        <authorList>
            <person name="Huq M.A."/>
        </authorList>
    </citation>
    <scope>NUCLEOTIDE SEQUENCE [LARGE SCALE GENOMIC DNA]</scope>
    <source>
        <strain evidence="2 3">MAH-3</strain>
    </source>
</reference>
<comment type="caution">
    <text evidence="2">The sequence shown here is derived from an EMBL/GenBank/DDBJ whole genome shotgun (WGS) entry which is preliminary data.</text>
</comment>
<dbReference type="PROSITE" id="PS51257">
    <property type="entry name" value="PROKAR_LIPOPROTEIN"/>
    <property type="match status" value="1"/>
</dbReference>
<dbReference type="Proteomes" id="UP000316008">
    <property type="component" value="Unassembled WGS sequence"/>
</dbReference>